<name>A0A3L7AA14_9HYPH</name>
<protein>
    <submittedName>
        <fullName evidence="2">Uncharacterized protein</fullName>
    </submittedName>
</protein>
<keyword evidence="3" id="KW-1185">Reference proteome</keyword>
<evidence type="ECO:0000256" key="1">
    <source>
        <dbReference type="SAM" id="Phobius"/>
    </source>
</evidence>
<organism evidence="2 3">
    <name type="scientific">Xanthobacter tagetidis</name>
    <dbReference type="NCBI Taxonomy" id="60216"/>
    <lineage>
        <taxon>Bacteria</taxon>
        <taxon>Pseudomonadati</taxon>
        <taxon>Pseudomonadota</taxon>
        <taxon>Alphaproteobacteria</taxon>
        <taxon>Hyphomicrobiales</taxon>
        <taxon>Xanthobacteraceae</taxon>
        <taxon>Xanthobacter</taxon>
    </lineage>
</organism>
<keyword evidence="1" id="KW-1133">Transmembrane helix</keyword>
<feature type="transmembrane region" description="Helical" evidence="1">
    <location>
        <begin position="39"/>
        <end position="59"/>
    </location>
</feature>
<gene>
    <name evidence="2" type="ORF">D9R14_14735</name>
</gene>
<evidence type="ECO:0000313" key="2">
    <source>
        <dbReference type="EMBL" id="RLP76648.1"/>
    </source>
</evidence>
<sequence length="77" mass="8677">MSIRLQIAAMLFMMIQAVLFFAGTLFLLLSPLSQEAMALMPWVVVGTALLSLPLSWALAPRLRARTWRREGTMEVLK</sequence>
<comment type="caution">
    <text evidence="2">The sequence shown here is derived from an EMBL/GenBank/DDBJ whole genome shotgun (WGS) entry which is preliminary data.</text>
</comment>
<accession>A0A3L7AA14</accession>
<dbReference type="Proteomes" id="UP000269692">
    <property type="component" value="Unassembled WGS sequence"/>
</dbReference>
<keyword evidence="1" id="KW-0812">Transmembrane</keyword>
<proteinExistence type="predicted"/>
<reference evidence="2 3" key="1">
    <citation type="submission" date="2018-10" db="EMBL/GenBank/DDBJ databases">
        <title>Xanthobacter tagetidis genome sequencing and assembly.</title>
        <authorList>
            <person name="Maclea K.S."/>
            <person name="Goen A.E."/>
            <person name="Fatima S.A."/>
        </authorList>
    </citation>
    <scope>NUCLEOTIDE SEQUENCE [LARGE SCALE GENOMIC DNA]</scope>
    <source>
        <strain evidence="2 3">ATCC 700314</strain>
    </source>
</reference>
<dbReference type="AlphaFoldDB" id="A0A3L7AA14"/>
<feature type="transmembrane region" description="Helical" evidence="1">
    <location>
        <begin position="7"/>
        <end position="27"/>
    </location>
</feature>
<evidence type="ECO:0000313" key="3">
    <source>
        <dbReference type="Proteomes" id="UP000269692"/>
    </source>
</evidence>
<dbReference type="EMBL" id="RCTF01000012">
    <property type="protein sequence ID" value="RLP76648.1"/>
    <property type="molecule type" value="Genomic_DNA"/>
</dbReference>
<dbReference type="OrthoDB" id="7889159at2"/>
<dbReference type="RefSeq" id="WP_121624102.1">
    <property type="nucleotide sequence ID" value="NZ_JACIIW010000007.1"/>
</dbReference>
<keyword evidence="1" id="KW-0472">Membrane</keyword>